<keyword evidence="3" id="KW-1185">Reference proteome</keyword>
<reference evidence="2" key="1">
    <citation type="submission" date="2023-06" db="EMBL/GenBank/DDBJ databases">
        <title>Black Yeasts Isolated from many extreme environments.</title>
        <authorList>
            <person name="Coleine C."/>
            <person name="Stajich J.E."/>
            <person name="Selbmann L."/>
        </authorList>
    </citation>
    <scope>NUCLEOTIDE SEQUENCE</scope>
    <source>
        <strain evidence="2">CCFEE 5200</strain>
    </source>
</reference>
<protein>
    <submittedName>
        <fullName evidence="2">Uncharacterized protein</fullName>
    </submittedName>
</protein>
<feature type="non-terminal residue" evidence="2">
    <location>
        <position position="85"/>
    </location>
</feature>
<evidence type="ECO:0000313" key="2">
    <source>
        <dbReference type="EMBL" id="KAK0949459.1"/>
    </source>
</evidence>
<comment type="caution">
    <text evidence="2">The sequence shown here is derived from an EMBL/GenBank/DDBJ whole genome shotgun (WGS) entry which is preliminary data.</text>
</comment>
<evidence type="ECO:0000313" key="3">
    <source>
        <dbReference type="Proteomes" id="UP001175353"/>
    </source>
</evidence>
<name>A0AAN6GY87_9PEZI</name>
<accession>A0AAN6GY87</accession>
<feature type="compositionally biased region" description="Basic and acidic residues" evidence="1">
    <location>
        <begin position="40"/>
        <end position="49"/>
    </location>
</feature>
<feature type="region of interest" description="Disordered" evidence="1">
    <location>
        <begin position="1"/>
        <end position="85"/>
    </location>
</feature>
<dbReference type="EMBL" id="JAUJLE010001149">
    <property type="protein sequence ID" value="KAK0949459.1"/>
    <property type="molecule type" value="Genomic_DNA"/>
</dbReference>
<proteinExistence type="predicted"/>
<organism evidence="2 3">
    <name type="scientific">Friedmanniomyces endolithicus</name>
    <dbReference type="NCBI Taxonomy" id="329885"/>
    <lineage>
        <taxon>Eukaryota</taxon>
        <taxon>Fungi</taxon>
        <taxon>Dikarya</taxon>
        <taxon>Ascomycota</taxon>
        <taxon>Pezizomycotina</taxon>
        <taxon>Dothideomycetes</taxon>
        <taxon>Dothideomycetidae</taxon>
        <taxon>Mycosphaerellales</taxon>
        <taxon>Teratosphaeriaceae</taxon>
        <taxon>Friedmanniomyces</taxon>
    </lineage>
</organism>
<gene>
    <name evidence="2" type="ORF">LTR91_026445</name>
</gene>
<sequence>MPSSPPSSPGHRRGQSKNILGTFKSRSQEHAQQKAQQPRHMKDENDAHRPGSSMAKIYQLKKNPGSTPELSLVGSAENVGKMPVD</sequence>
<dbReference type="AlphaFoldDB" id="A0AAN6GY87"/>
<dbReference type="Proteomes" id="UP001175353">
    <property type="component" value="Unassembled WGS sequence"/>
</dbReference>
<evidence type="ECO:0000256" key="1">
    <source>
        <dbReference type="SAM" id="MobiDB-lite"/>
    </source>
</evidence>